<dbReference type="GO" id="GO:0003735">
    <property type="term" value="F:structural constituent of ribosome"/>
    <property type="evidence" value="ECO:0007669"/>
    <property type="project" value="UniProtKB-UniRule"/>
</dbReference>
<proteinExistence type="inferred from homology"/>
<keyword evidence="3 7" id="KW-0694">RNA-binding</keyword>
<sequence>MSTERKVKGLLGTKLGMTQVWDADNKIVPVTVIQAGPCVVTQVRTPESDGYSAVQLGFGAVKAKKVTKPMAGHFEKAGVTPRRHLMELRTVDAAEYEVGQELTADVFADGEFVDVTGITRGHGTAGVMKRHGFKGLGAGHGVHRKHRSPGSIGGCSTPGRVFRGMRMAGRMGVDKKTVQNLKVHAVDVEKGLILVKGAIPGTKGGLVVLRSAAKKAATEGKAA</sequence>
<name>A0A5Q2F7V9_9ACTN</name>
<dbReference type="Pfam" id="PF00297">
    <property type="entry name" value="Ribosomal_L3"/>
    <property type="match status" value="1"/>
</dbReference>
<dbReference type="PANTHER" id="PTHR11229">
    <property type="entry name" value="50S RIBOSOMAL PROTEIN L3"/>
    <property type="match status" value="1"/>
</dbReference>
<dbReference type="HAMAP" id="MF_01325_B">
    <property type="entry name" value="Ribosomal_uL3_B"/>
    <property type="match status" value="1"/>
</dbReference>
<dbReference type="Proteomes" id="UP000386847">
    <property type="component" value="Chromosome"/>
</dbReference>
<dbReference type="FunFam" id="2.40.30.10:FF:000004">
    <property type="entry name" value="50S ribosomal protein L3"/>
    <property type="match status" value="1"/>
</dbReference>
<dbReference type="GO" id="GO:0006412">
    <property type="term" value="P:translation"/>
    <property type="evidence" value="ECO:0007669"/>
    <property type="project" value="UniProtKB-UniRule"/>
</dbReference>
<gene>
    <name evidence="7 11" type="primary">rplC</name>
    <name evidence="11" type="ORF">Rai3103_02535</name>
</gene>
<keyword evidence="12" id="KW-1185">Reference proteome</keyword>
<dbReference type="InterPro" id="IPR019927">
    <property type="entry name" value="Ribosomal_uL3_bac/org-type"/>
</dbReference>
<comment type="function">
    <text evidence="7 9">One of the primary rRNA binding proteins, it binds directly near the 3'-end of the 23S rRNA, where it nucleates assembly of the 50S subunit.</text>
</comment>
<accession>A0A5Q2F7V9</accession>
<evidence type="ECO:0000313" key="12">
    <source>
        <dbReference type="Proteomes" id="UP000386847"/>
    </source>
</evidence>
<protein>
    <recommendedName>
        <fullName evidence="6 7">Large ribosomal subunit protein uL3</fullName>
    </recommendedName>
</protein>
<evidence type="ECO:0000256" key="10">
    <source>
        <dbReference type="SAM" id="MobiDB-lite"/>
    </source>
</evidence>
<evidence type="ECO:0000313" key="11">
    <source>
        <dbReference type="EMBL" id="QGF22748.1"/>
    </source>
</evidence>
<comment type="subunit">
    <text evidence="7 9">Part of the 50S ribosomal subunit. Forms a cluster with proteins L14 and L19.</text>
</comment>
<evidence type="ECO:0000256" key="4">
    <source>
        <dbReference type="ARBA" id="ARBA00022980"/>
    </source>
</evidence>
<evidence type="ECO:0000256" key="7">
    <source>
        <dbReference type="HAMAP-Rule" id="MF_01325"/>
    </source>
</evidence>
<keyword evidence="5 7" id="KW-0687">Ribonucleoprotein</keyword>
<dbReference type="Gene3D" id="3.30.160.810">
    <property type="match status" value="1"/>
</dbReference>
<organism evidence="11 12">
    <name type="scientific">Raineyella fluvialis</name>
    <dbReference type="NCBI Taxonomy" id="2662261"/>
    <lineage>
        <taxon>Bacteria</taxon>
        <taxon>Bacillati</taxon>
        <taxon>Actinomycetota</taxon>
        <taxon>Actinomycetes</taxon>
        <taxon>Propionibacteriales</taxon>
        <taxon>Propionibacteriaceae</taxon>
        <taxon>Raineyella</taxon>
    </lineage>
</organism>
<evidence type="ECO:0000256" key="1">
    <source>
        <dbReference type="ARBA" id="ARBA00006540"/>
    </source>
</evidence>
<evidence type="ECO:0000256" key="6">
    <source>
        <dbReference type="ARBA" id="ARBA00035243"/>
    </source>
</evidence>
<dbReference type="SUPFAM" id="SSF50447">
    <property type="entry name" value="Translation proteins"/>
    <property type="match status" value="1"/>
</dbReference>
<feature type="region of interest" description="Disordered" evidence="10">
    <location>
        <begin position="139"/>
        <end position="158"/>
    </location>
</feature>
<evidence type="ECO:0000256" key="8">
    <source>
        <dbReference type="RuleBase" id="RU003905"/>
    </source>
</evidence>
<dbReference type="PROSITE" id="PS00474">
    <property type="entry name" value="RIBOSOMAL_L3"/>
    <property type="match status" value="1"/>
</dbReference>
<evidence type="ECO:0000256" key="5">
    <source>
        <dbReference type="ARBA" id="ARBA00023274"/>
    </source>
</evidence>
<comment type="similarity">
    <text evidence="1 7 8">Belongs to the universal ribosomal protein uL3 family.</text>
</comment>
<keyword evidence="2 7" id="KW-0699">rRNA-binding</keyword>
<dbReference type="InterPro" id="IPR000597">
    <property type="entry name" value="Ribosomal_uL3"/>
</dbReference>
<dbReference type="GO" id="GO:0022625">
    <property type="term" value="C:cytosolic large ribosomal subunit"/>
    <property type="evidence" value="ECO:0007669"/>
    <property type="project" value="TreeGrafter"/>
</dbReference>
<dbReference type="RefSeq" id="WP_153571276.1">
    <property type="nucleotide sequence ID" value="NZ_CP045725.1"/>
</dbReference>
<dbReference type="GO" id="GO:0019843">
    <property type="term" value="F:rRNA binding"/>
    <property type="evidence" value="ECO:0007669"/>
    <property type="project" value="UniProtKB-UniRule"/>
</dbReference>
<dbReference type="NCBIfam" id="TIGR03625">
    <property type="entry name" value="L3_bact"/>
    <property type="match status" value="1"/>
</dbReference>
<dbReference type="KEGG" id="rain:Rai3103_02535"/>
<evidence type="ECO:0000256" key="9">
    <source>
        <dbReference type="RuleBase" id="RU003906"/>
    </source>
</evidence>
<evidence type="ECO:0000256" key="3">
    <source>
        <dbReference type="ARBA" id="ARBA00022884"/>
    </source>
</evidence>
<dbReference type="PANTHER" id="PTHR11229:SF16">
    <property type="entry name" value="LARGE RIBOSOMAL SUBUNIT PROTEIN UL3C"/>
    <property type="match status" value="1"/>
</dbReference>
<dbReference type="AlphaFoldDB" id="A0A5Q2F7V9"/>
<keyword evidence="4 7" id="KW-0689">Ribosomal protein</keyword>
<reference evidence="11 12" key="1">
    <citation type="submission" date="2019-10" db="EMBL/GenBank/DDBJ databases">
        <title>Genomic analysis of Raineyella sp. CBA3103.</title>
        <authorList>
            <person name="Roh S.W."/>
        </authorList>
    </citation>
    <scope>NUCLEOTIDE SEQUENCE [LARGE SCALE GENOMIC DNA]</scope>
    <source>
        <strain evidence="11 12">CBA3103</strain>
    </source>
</reference>
<dbReference type="FunFam" id="3.30.160.810:FF:000001">
    <property type="entry name" value="50S ribosomal protein L3"/>
    <property type="match status" value="1"/>
</dbReference>
<evidence type="ECO:0000256" key="2">
    <source>
        <dbReference type="ARBA" id="ARBA00022730"/>
    </source>
</evidence>
<dbReference type="Gene3D" id="2.40.30.10">
    <property type="entry name" value="Translation factors"/>
    <property type="match status" value="1"/>
</dbReference>
<dbReference type="EMBL" id="CP045725">
    <property type="protein sequence ID" value="QGF22748.1"/>
    <property type="molecule type" value="Genomic_DNA"/>
</dbReference>
<dbReference type="InterPro" id="IPR009000">
    <property type="entry name" value="Transl_B-barrel_sf"/>
</dbReference>
<dbReference type="InterPro" id="IPR019926">
    <property type="entry name" value="Ribosomal_uL3_CS"/>
</dbReference>